<dbReference type="Proteomes" id="UP000321518">
    <property type="component" value="Unassembled WGS sequence"/>
</dbReference>
<dbReference type="OrthoDB" id="3501663at2759"/>
<dbReference type="Gene3D" id="3.10.310.70">
    <property type="match status" value="1"/>
</dbReference>
<feature type="domain" description="Amidohydrolase 3" evidence="1">
    <location>
        <begin position="53"/>
        <end position="567"/>
    </location>
</feature>
<dbReference type="GO" id="GO:0016810">
    <property type="term" value="F:hydrolase activity, acting on carbon-nitrogen (but not peptide) bonds"/>
    <property type="evidence" value="ECO:0007669"/>
    <property type="project" value="InterPro"/>
</dbReference>
<dbReference type="PANTHER" id="PTHR22642:SF2">
    <property type="entry name" value="PROTEIN LONG AFTER FAR-RED 3"/>
    <property type="match status" value="1"/>
</dbReference>
<evidence type="ECO:0000313" key="3">
    <source>
        <dbReference type="Proteomes" id="UP000321518"/>
    </source>
</evidence>
<dbReference type="Gene3D" id="3.20.20.140">
    <property type="entry name" value="Metal-dependent hydrolases"/>
    <property type="match status" value="1"/>
</dbReference>
<accession>A0A511KMD5</accession>
<comment type="caution">
    <text evidence="2">The sequence shown here is derived from an EMBL/GenBank/DDBJ whole genome shotgun (WGS) entry which is preliminary data.</text>
</comment>
<dbReference type="AlphaFoldDB" id="A0A511KMD5"/>
<dbReference type="PANTHER" id="PTHR22642">
    <property type="entry name" value="IMIDAZOLONEPROPIONASE"/>
    <property type="match status" value="1"/>
</dbReference>
<evidence type="ECO:0000259" key="1">
    <source>
        <dbReference type="Pfam" id="PF07969"/>
    </source>
</evidence>
<organism evidence="2 3">
    <name type="scientific">Rhodotorula toruloides</name>
    <name type="common">Yeast</name>
    <name type="synonym">Rhodosporidium toruloides</name>
    <dbReference type="NCBI Taxonomy" id="5286"/>
    <lineage>
        <taxon>Eukaryota</taxon>
        <taxon>Fungi</taxon>
        <taxon>Dikarya</taxon>
        <taxon>Basidiomycota</taxon>
        <taxon>Pucciniomycotina</taxon>
        <taxon>Microbotryomycetes</taxon>
        <taxon>Sporidiobolales</taxon>
        <taxon>Sporidiobolaceae</taxon>
        <taxon>Rhodotorula</taxon>
    </lineage>
</organism>
<name>A0A511KMD5_RHOTO</name>
<proteinExistence type="predicted"/>
<dbReference type="SUPFAM" id="SSF51338">
    <property type="entry name" value="Composite domain of metallo-dependent hydrolases"/>
    <property type="match status" value="1"/>
</dbReference>
<reference evidence="2 3" key="1">
    <citation type="submission" date="2019-07" db="EMBL/GenBank/DDBJ databases">
        <title>Rhodotorula toruloides NBRC10032 genome sequencing.</title>
        <authorList>
            <person name="Shida Y."/>
            <person name="Takaku H."/>
            <person name="Ogasawara W."/>
            <person name="Mori K."/>
        </authorList>
    </citation>
    <scope>NUCLEOTIDE SEQUENCE [LARGE SCALE GENOMIC DNA]</scope>
    <source>
        <strain evidence="2 3">NBRC10032</strain>
    </source>
</reference>
<evidence type="ECO:0000313" key="2">
    <source>
        <dbReference type="EMBL" id="GEM11521.1"/>
    </source>
</evidence>
<gene>
    <name evidence="2" type="ORF">Rt10032_c15g5538</name>
</gene>
<keyword evidence="2" id="KW-0378">Hydrolase</keyword>
<dbReference type="InterPro" id="IPR013108">
    <property type="entry name" value="Amidohydro_3"/>
</dbReference>
<dbReference type="EMBL" id="BJWK01000015">
    <property type="protein sequence ID" value="GEM11521.1"/>
    <property type="molecule type" value="Genomic_DNA"/>
</dbReference>
<dbReference type="InterPro" id="IPR032466">
    <property type="entry name" value="Metal_Hydrolase"/>
</dbReference>
<dbReference type="InterPro" id="IPR011059">
    <property type="entry name" value="Metal-dep_hydrolase_composite"/>
</dbReference>
<dbReference type="Gene3D" id="2.30.40.10">
    <property type="entry name" value="Urease, subunit C, domain 1"/>
    <property type="match status" value="1"/>
</dbReference>
<dbReference type="Pfam" id="PF07969">
    <property type="entry name" value="Amidohydro_3"/>
    <property type="match status" value="1"/>
</dbReference>
<sequence>MDESDGGRSLRAECIVIGEGKIIGRGTREEVRREWGDLETTGRGVRIFWLSKDETVLPGLIDAHAHVLQQGEAANSVDLVGAASVAEVVERIAAFVAADPEVAKDRTKFVMGLGWDQTKFKETGGDFPTAAHLEHDPRLAGRPIYLKRIDVHALWVSPAVLVLLPPDLPEVVPGGQIVRDPTTGEPTGVFLDNAMDYINAVIPPWTSSSRLRFLLSTSRSMLAHGLTGVHDAALAPADVRFLRDLDKDGKLPVRIYGMVGCVPTNSWCGDEEGVETYEGERLTVRAAKIFTDGALGSWGAAMHEPYSDAPDKKGFLITEEPELRELMGNWVSKGFQLASHGIGDRANTVVLDIYESLLRNLTFTDGRDGTDIAEVRKTQERVRWRVEHAQIMTPEDIERMGRLGIIASFQPTHATSDMGYAEQRIGAERIKGAYAWRSLLESGAPFALGSDFPVELVNPFHGIYSAITRKWPNGDSPHVAEGWYPRERLTILEALRGFTTLAAYSSFSTSNQGMLRPSFPADFIVVQGDLLELGTERMDETAEERRTRERKLRETEVRTTVVGGRVMHGKGL</sequence>
<protein>
    <submittedName>
        <fullName evidence="2">Amidohydrolase family protein</fullName>
    </submittedName>
</protein>
<dbReference type="CDD" id="cd01300">
    <property type="entry name" value="YtcJ_like"/>
    <property type="match status" value="1"/>
</dbReference>
<dbReference type="SUPFAM" id="SSF51556">
    <property type="entry name" value="Metallo-dependent hydrolases"/>
    <property type="match status" value="1"/>
</dbReference>
<dbReference type="InterPro" id="IPR033932">
    <property type="entry name" value="YtcJ-like"/>
</dbReference>